<keyword evidence="4" id="KW-1133">Transmembrane helix</keyword>
<dbReference type="NCBIfam" id="TIGR01007">
    <property type="entry name" value="eps_fam"/>
    <property type="match status" value="1"/>
</dbReference>
<evidence type="ECO:0000256" key="1">
    <source>
        <dbReference type="ARBA" id="ARBA00022741"/>
    </source>
</evidence>
<dbReference type="SUPFAM" id="SSF52540">
    <property type="entry name" value="P-loop containing nucleoside triphosphate hydrolases"/>
    <property type="match status" value="1"/>
</dbReference>
<evidence type="ECO:0000259" key="5">
    <source>
        <dbReference type="Pfam" id="PF13807"/>
    </source>
</evidence>
<feature type="coiled-coil region" evidence="3">
    <location>
        <begin position="54"/>
        <end position="81"/>
    </location>
</feature>
<dbReference type="Proteomes" id="UP000334923">
    <property type="component" value="Unassembled WGS sequence"/>
</dbReference>
<reference evidence="6 7" key="1">
    <citation type="submission" date="2019-09" db="EMBL/GenBank/DDBJ databases">
        <authorList>
            <person name="Cremers G."/>
        </authorList>
    </citation>
    <scope>NUCLEOTIDE SEQUENCE [LARGE SCALE GENOMIC DNA]</scope>
    <source>
        <strain evidence="6">4A</strain>
    </source>
</reference>
<keyword evidence="6" id="KW-0808">Transferase</keyword>
<proteinExistence type="predicted"/>
<dbReference type="InterPro" id="IPR050445">
    <property type="entry name" value="Bact_polysacc_biosynth/exp"/>
</dbReference>
<keyword evidence="4" id="KW-0472">Membrane</keyword>
<dbReference type="GO" id="GO:0005524">
    <property type="term" value="F:ATP binding"/>
    <property type="evidence" value="ECO:0007669"/>
    <property type="project" value="UniProtKB-KW"/>
</dbReference>
<dbReference type="GO" id="GO:0004713">
    <property type="term" value="F:protein tyrosine kinase activity"/>
    <property type="evidence" value="ECO:0007669"/>
    <property type="project" value="TreeGrafter"/>
</dbReference>
<keyword evidence="4" id="KW-0812">Transmembrane</keyword>
<keyword evidence="3" id="KW-0175">Coiled coil</keyword>
<keyword evidence="2" id="KW-0067">ATP-binding</keyword>
<feature type="domain" description="Tyrosine-protein kinase G-rich" evidence="5">
    <location>
        <begin position="231"/>
        <end position="300"/>
    </location>
</feature>
<organism evidence="6 7">
    <name type="scientific">Methylacidimicrobium tartarophylax</name>
    <dbReference type="NCBI Taxonomy" id="1041768"/>
    <lineage>
        <taxon>Bacteria</taxon>
        <taxon>Pseudomonadati</taxon>
        <taxon>Verrucomicrobiota</taxon>
        <taxon>Methylacidimicrobium</taxon>
    </lineage>
</organism>
<dbReference type="EMBL" id="CABFVA020000066">
    <property type="protein sequence ID" value="VVM06487.1"/>
    <property type="molecule type" value="Genomic_DNA"/>
</dbReference>
<evidence type="ECO:0000256" key="2">
    <source>
        <dbReference type="ARBA" id="ARBA00022840"/>
    </source>
</evidence>
<gene>
    <name evidence="6" type="primary">etk-wzc</name>
    <name evidence="6" type="ORF">MAMT_01228</name>
</gene>
<dbReference type="GO" id="GO:0005886">
    <property type="term" value="C:plasma membrane"/>
    <property type="evidence" value="ECO:0007669"/>
    <property type="project" value="TreeGrafter"/>
</dbReference>
<dbReference type="Pfam" id="PF10609">
    <property type="entry name" value="ParA"/>
    <property type="match status" value="1"/>
</dbReference>
<dbReference type="OrthoDB" id="9775724at2"/>
<keyword evidence="1" id="KW-0547">Nucleotide-binding</keyword>
<dbReference type="PANTHER" id="PTHR32309:SF13">
    <property type="entry name" value="FERRIC ENTEROBACTIN TRANSPORT PROTEIN FEPE"/>
    <property type="match status" value="1"/>
</dbReference>
<dbReference type="InterPro" id="IPR027417">
    <property type="entry name" value="P-loop_NTPase"/>
</dbReference>
<dbReference type="Pfam" id="PF13807">
    <property type="entry name" value="GNVR"/>
    <property type="match status" value="1"/>
</dbReference>
<dbReference type="PANTHER" id="PTHR32309">
    <property type="entry name" value="TYROSINE-PROTEIN KINASE"/>
    <property type="match status" value="1"/>
</dbReference>
<evidence type="ECO:0000313" key="6">
    <source>
        <dbReference type="EMBL" id="VVM06487.1"/>
    </source>
</evidence>
<dbReference type="Gene3D" id="3.40.50.300">
    <property type="entry name" value="P-loop containing nucleotide triphosphate hydrolases"/>
    <property type="match status" value="1"/>
</dbReference>
<evidence type="ECO:0000256" key="3">
    <source>
        <dbReference type="SAM" id="Coils"/>
    </source>
</evidence>
<dbReference type="InterPro" id="IPR005702">
    <property type="entry name" value="Wzc-like_C"/>
</dbReference>
<dbReference type="CDD" id="cd05387">
    <property type="entry name" value="BY-kinase"/>
    <property type="match status" value="1"/>
</dbReference>
<evidence type="ECO:0000313" key="7">
    <source>
        <dbReference type="Proteomes" id="UP000334923"/>
    </source>
</evidence>
<dbReference type="AlphaFoldDB" id="A0A5E6MKA7"/>
<name>A0A5E6MKA7_9BACT</name>
<dbReference type="InterPro" id="IPR032807">
    <property type="entry name" value="GNVR"/>
</dbReference>
<protein>
    <submittedName>
        <fullName evidence="6">Tyrosine-protein kinase Etk/Wzc</fullName>
    </submittedName>
</protein>
<feature type="coiled-coil region" evidence="3">
    <location>
        <begin position="183"/>
        <end position="217"/>
    </location>
</feature>
<evidence type="ECO:0000256" key="4">
    <source>
        <dbReference type="SAM" id="Phobius"/>
    </source>
</evidence>
<accession>A0A5E6MKA7</accession>
<dbReference type="InterPro" id="IPR033756">
    <property type="entry name" value="YlxH/NBP35"/>
</dbReference>
<keyword evidence="6" id="KW-0418">Kinase</keyword>
<dbReference type="RefSeq" id="WP_142660089.1">
    <property type="nucleotide sequence ID" value="NZ_CABFVA020000066.1"/>
</dbReference>
<keyword evidence="7" id="KW-1185">Reference proteome</keyword>
<sequence length="583" mass="64197">MGSLKVEPIRNTRLVRIRCESRQPIVAAQVANGYAESFINFGLDRKLEANRHARKFLAGQMDALRKKMAQSEERLADFMAEAGIAHLSPQEKAPAEKESVQIRDSLLRARLLMLQKQIRLERAKAALADGRAGVPENPYTLEIKKLLLKEVARYQQMEETYKPEYPGMTRLHAEIEGLKGELAQEKEGSVADLEADFEAAKANYEGLEQEFQHSMEKVRGESKALAHYALLKREADTDREMYSSVMRRMRETDITSALNASNVEVVESAEVPNMPSRPKKARNLLLGFLGGGMGGIGLAIGLAKFDTRLRGKEEVERALGLPVLGMVPDTEKLRAKGIDEIPADLPMALATHVSPDSAISNSFRQIRTLLHYSIPDGRPQVMMFTSSQMGEGKSSTCVNTATVLGQQGTVLLIDADLRRPSLHKTLGLRPHPGLSELLTNQAPLEQAVQATALPNVWAIGAGRTPCHPADLLGAAAMAYLCQWARSHFGYVLLDCPPLTGMPDAAVVGTLADGAVLVIRDGYVDRSEARRVVETLLGVNTRILGAVLNRVQTSARSYYAYHYAYRLPEEQKREQSLKAPSQPS</sequence>
<feature type="transmembrane region" description="Helical" evidence="4">
    <location>
        <begin position="284"/>
        <end position="303"/>
    </location>
</feature>